<reference evidence="1" key="1">
    <citation type="submission" date="2022-01" db="EMBL/GenBank/DDBJ databases">
        <title>Genome Sequence Resource for Two Populations of Ditylenchus destructor, the Migratory Endoparasitic Phytonematode.</title>
        <authorList>
            <person name="Zhang H."/>
            <person name="Lin R."/>
            <person name="Xie B."/>
        </authorList>
    </citation>
    <scope>NUCLEOTIDE SEQUENCE</scope>
    <source>
        <strain evidence="1">BazhouSP</strain>
    </source>
</reference>
<protein>
    <submittedName>
        <fullName evidence="1">Uncharacterized protein</fullName>
    </submittedName>
</protein>
<comment type="caution">
    <text evidence="1">The sequence shown here is derived from an EMBL/GenBank/DDBJ whole genome shotgun (WGS) entry which is preliminary data.</text>
</comment>
<evidence type="ECO:0000313" key="2">
    <source>
        <dbReference type="Proteomes" id="UP001201812"/>
    </source>
</evidence>
<proteinExistence type="predicted"/>
<organism evidence="1 2">
    <name type="scientific">Ditylenchus destructor</name>
    <dbReference type="NCBI Taxonomy" id="166010"/>
    <lineage>
        <taxon>Eukaryota</taxon>
        <taxon>Metazoa</taxon>
        <taxon>Ecdysozoa</taxon>
        <taxon>Nematoda</taxon>
        <taxon>Chromadorea</taxon>
        <taxon>Rhabditida</taxon>
        <taxon>Tylenchina</taxon>
        <taxon>Tylenchomorpha</taxon>
        <taxon>Sphaerularioidea</taxon>
        <taxon>Anguinidae</taxon>
        <taxon>Anguininae</taxon>
        <taxon>Ditylenchus</taxon>
    </lineage>
</organism>
<dbReference type="AlphaFoldDB" id="A0AAD4R6M8"/>
<accession>A0AAD4R6M8</accession>
<gene>
    <name evidence="1" type="ORF">DdX_05440</name>
</gene>
<dbReference type="EMBL" id="JAKKPZ010000006">
    <property type="protein sequence ID" value="KAI1720069.1"/>
    <property type="molecule type" value="Genomic_DNA"/>
</dbReference>
<sequence>MDDDLMEFVSNSYCDDDHISTVHRQDYARNIRFTNDHRFTSTFSTSSGMSSSVSGIQRQPNYIENSPFNEHDFVEDDLQEISPPNSFSASPSKFQNRRPVQVIKRSVMHAPGHSNAPANVVRYNRAVPSNRQMIGSGAKTTTFRTVNQHIHEPQNSSLSNGTGTRIVLVPSRNIGMGGRDRQTADSTTIGGMSRGVIKIDRNTGNKFIQFPNGSVSLIQKNRPLPQLQVGRTSSPHSRLMFDFDEEKEREISEAIAREEELMRLEEERTKAGKRGDSASWTRPLARNVPMTQRFQTQRFIGRNDRVGHSTSPYQSPTQLNSWDTEISRACKSVLAGIVNRICASEEQQNRFVNISRTANNKFSDAVTLGNVRHSMPHYVQPAPVHRVYPLQYRQPEDFLVEYIESYKREVNTLRANLENIAQDELGICMPWRRSRTKGTREKVTTDDAVLKE</sequence>
<keyword evidence="2" id="KW-1185">Reference proteome</keyword>
<dbReference type="Proteomes" id="UP001201812">
    <property type="component" value="Unassembled WGS sequence"/>
</dbReference>
<name>A0AAD4R6M8_9BILA</name>
<evidence type="ECO:0000313" key="1">
    <source>
        <dbReference type="EMBL" id="KAI1720069.1"/>
    </source>
</evidence>